<dbReference type="PANTHER" id="PTHR39166:SF1">
    <property type="entry name" value="BLL1166 PROTEIN"/>
    <property type="match status" value="1"/>
</dbReference>
<dbReference type="PANTHER" id="PTHR39166">
    <property type="entry name" value="BLL1166 PROTEIN"/>
    <property type="match status" value="1"/>
</dbReference>
<dbReference type="Proteomes" id="UP001152172">
    <property type="component" value="Unassembled WGS sequence"/>
</dbReference>
<organism evidence="1 2">
    <name type="scientific">Psychrobacillus psychrodurans</name>
    <dbReference type="NCBI Taxonomy" id="126157"/>
    <lineage>
        <taxon>Bacteria</taxon>
        <taxon>Bacillati</taxon>
        <taxon>Bacillota</taxon>
        <taxon>Bacilli</taxon>
        <taxon>Bacillales</taxon>
        <taxon>Bacillaceae</taxon>
        <taxon>Psychrobacillus</taxon>
    </lineage>
</organism>
<dbReference type="AlphaFoldDB" id="A0A9X3L6B9"/>
<evidence type="ECO:0000313" key="1">
    <source>
        <dbReference type="EMBL" id="MCZ8532222.1"/>
    </source>
</evidence>
<protein>
    <submittedName>
        <fullName evidence="1">Nucleotidyltransferase family protein</fullName>
    </submittedName>
</protein>
<reference evidence="1" key="1">
    <citation type="submission" date="2022-05" db="EMBL/GenBank/DDBJ databases">
        <authorList>
            <person name="Colautti A."/>
            <person name="Iacumin L."/>
        </authorList>
    </citation>
    <scope>NUCLEOTIDE SEQUENCE</scope>
    <source>
        <strain evidence="1">DSM 30747</strain>
    </source>
</reference>
<evidence type="ECO:0000313" key="2">
    <source>
        <dbReference type="Proteomes" id="UP001152172"/>
    </source>
</evidence>
<dbReference type="Pfam" id="PF06042">
    <property type="entry name" value="NTP_transf_6"/>
    <property type="match status" value="1"/>
</dbReference>
<proteinExistence type="predicted"/>
<accession>A0A9X3L6B9</accession>
<comment type="caution">
    <text evidence="1">The sequence shown here is derived from an EMBL/GenBank/DDBJ whole genome shotgun (WGS) entry which is preliminary data.</text>
</comment>
<dbReference type="RefSeq" id="WP_269921196.1">
    <property type="nucleotide sequence ID" value="NZ_JAMKBI010000002.1"/>
</dbReference>
<keyword evidence="2" id="KW-1185">Reference proteome</keyword>
<dbReference type="InterPro" id="IPR009267">
    <property type="entry name" value="NTP_transf_6"/>
</dbReference>
<sequence length="191" mass="22479">MVIQTIEDIETLIIEDKWMMDILKVARRLELPDWWICAGFVRSKIWDTLHGYKEKTPLADIDVIYFNPHNTEESEEKKWEDQLQKLRPNIPWSVKNQARMHRINNLPPYKSSEEGISNFPETATAIGVKLNDQNEIVVVAPHGIVDILQMTVKPVPRFAINKELLEIYEQRIHRKNWHSIWPNISISNSKM</sequence>
<dbReference type="EMBL" id="JAMKBI010000002">
    <property type="protein sequence ID" value="MCZ8532222.1"/>
    <property type="molecule type" value="Genomic_DNA"/>
</dbReference>
<name>A0A9X3L6B9_9BACI</name>
<gene>
    <name evidence="1" type="ORF">M9R61_02525</name>
</gene>